<evidence type="ECO:0000256" key="9">
    <source>
        <dbReference type="ARBA" id="ARBA00023224"/>
    </source>
</evidence>
<evidence type="ECO:0000256" key="3">
    <source>
        <dbReference type="ARBA" id="ARBA00022692"/>
    </source>
</evidence>
<comment type="similarity">
    <text evidence="10">Belongs to the G-protein coupled receptor 1 family. Vasopressin/oxytocin receptor subfamily.</text>
</comment>
<feature type="transmembrane region" description="Helical" evidence="10">
    <location>
        <begin position="66"/>
        <end position="87"/>
    </location>
</feature>
<dbReference type="InParanoid" id="A0A672P2C9"/>
<evidence type="ECO:0000256" key="1">
    <source>
        <dbReference type="ARBA" id="ARBA00004651"/>
    </source>
</evidence>
<dbReference type="InterPro" id="IPR017452">
    <property type="entry name" value="GPCR_Rhodpsn_7TM"/>
</dbReference>
<evidence type="ECO:0000313" key="13">
    <source>
        <dbReference type="Ensembl" id="ENSSGRP00000054968.1"/>
    </source>
</evidence>
<gene>
    <name evidence="13" type="primary">LOC107599421</name>
</gene>
<reference evidence="13" key="2">
    <citation type="submission" date="2025-09" db="UniProtKB">
        <authorList>
            <consortium name="Ensembl"/>
        </authorList>
    </citation>
    <scope>IDENTIFICATION</scope>
</reference>
<dbReference type="PANTHER" id="PTHR24241:SF133">
    <property type="entry name" value="OXYTOCIN RECEPTOR"/>
    <property type="match status" value="1"/>
</dbReference>
<dbReference type="GeneID" id="107599421"/>
<keyword evidence="7 10" id="KW-0675">Receptor</keyword>
<dbReference type="PROSITE" id="PS00237">
    <property type="entry name" value="G_PROTEIN_RECEP_F1_1"/>
    <property type="match status" value="1"/>
</dbReference>
<dbReference type="Ensembl" id="ENSSGRT00000058713.1">
    <property type="protein sequence ID" value="ENSSGRP00000054968.1"/>
    <property type="gene ID" value="ENSSGRG00000028872.1"/>
</dbReference>
<dbReference type="AlphaFoldDB" id="A0A672P2C9"/>
<dbReference type="Gene3D" id="1.20.1070.10">
    <property type="entry name" value="Rhodopsin 7-helix transmembrane proteins"/>
    <property type="match status" value="1"/>
</dbReference>
<dbReference type="GO" id="GO:0045907">
    <property type="term" value="P:positive regulation of vasoconstriction"/>
    <property type="evidence" value="ECO:0007669"/>
    <property type="project" value="TreeGrafter"/>
</dbReference>
<evidence type="ECO:0000256" key="7">
    <source>
        <dbReference type="ARBA" id="ARBA00023170"/>
    </source>
</evidence>
<feature type="transmembrane region" description="Helical" evidence="10">
    <location>
        <begin position="191"/>
        <end position="215"/>
    </location>
</feature>
<dbReference type="GO" id="GO:0001992">
    <property type="term" value="P:regulation of systemic arterial blood pressure by vasopressin"/>
    <property type="evidence" value="ECO:0007669"/>
    <property type="project" value="TreeGrafter"/>
</dbReference>
<dbReference type="GO" id="GO:0005886">
    <property type="term" value="C:plasma membrane"/>
    <property type="evidence" value="ECO:0007669"/>
    <property type="project" value="UniProtKB-SubCell"/>
</dbReference>
<dbReference type="GO" id="GO:0032870">
    <property type="term" value="P:cellular response to hormone stimulus"/>
    <property type="evidence" value="ECO:0007669"/>
    <property type="project" value="TreeGrafter"/>
</dbReference>
<feature type="region of interest" description="Disordered" evidence="11">
    <location>
        <begin position="233"/>
        <end position="257"/>
    </location>
</feature>
<dbReference type="FunFam" id="1.20.1070.10:FF:000205">
    <property type="entry name" value="[Arg8]-vasotocin receptor"/>
    <property type="match status" value="1"/>
</dbReference>
<keyword evidence="8 10" id="KW-0325">Glycoprotein</keyword>
<dbReference type="InterPro" id="IPR000276">
    <property type="entry name" value="GPCR_Rhodpsn"/>
</dbReference>
<dbReference type="RefSeq" id="XP_016146489.1">
    <property type="nucleotide sequence ID" value="XM_016291003.1"/>
</dbReference>
<evidence type="ECO:0000256" key="8">
    <source>
        <dbReference type="ARBA" id="ARBA00023180"/>
    </source>
</evidence>
<dbReference type="InterPro" id="IPR001817">
    <property type="entry name" value="Vasoprsn_rcpt"/>
</dbReference>
<proteinExistence type="inferred from homology"/>
<evidence type="ECO:0000259" key="12">
    <source>
        <dbReference type="PROSITE" id="PS50262"/>
    </source>
</evidence>
<keyword evidence="4 10" id="KW-1133">Transmembrane helix</keyword>
<feature type="domain" description="G-protein coupled receptors family 1 profile" evidence="12">
    <location>
        <begin position="45"/>
        <end position="322"/>
    </location>
</feature>
<dbReference type="OMA" id="ICRTVHF"/>
<dbReference type="KEGG" id="sgh:107599421"/>
<feature type="transmembrane region" description="Helical" evidence="10">
    <location>
        <begin position="302"/>
        <end position="325"/>
    </location>
</feature>
<reference evidence="13" key="1">
    <citation type="submission" date="2025-08" db="UniProtKB">
        <authorList>
            <consortium name="Ensembl"/>
        </authorList>
    </citation>
    <scope>IDENTIFICATION</scope>
</reference>
<dbReference type="GO" id="GO:0042277">
    <property type="term" value="F:peptide binding"/>
    <property type="evidence" value="ECO:0007669"/>
    <property type="project" value="TreeGrafter"/>
</dbReference>
<evidence type="ECO:0000256" key="4">
    <source>
        <dbReference type="ARBA" id="ARBA00022989"/>
    </source>
</evidence>
<dbReference type="PRINTS" id="PR00896">
    <property type="entry name" value="VASOPRESSINR"/>
</dbReference>
<keyword evidence="14" id="KW-1185">Reference proteome</keyword>
<dbReference type="FunCoup" id="A0A672P2C9">
    <property type="interactions" value="119"/>
</dbReference>
<evidence type="ECO:0000256" key="2">
    <source>
        <dbReference type="ARBA" id="ARBA00022475"/>
    </source>
</evidence>
<keyword evidence="2" id="KW-1003">Cell membrane</keyword>
<evidence type="ECO:0000256" key="6">
    <source>
        <dbReference type="ARBA" id="ARBA00023136"/>
    </source>
</evidence>
<evidence type="ECO:0000313" key="14">
    <source>
        <dbReference type="Proteomes" id="UP000472262"/>
    </source>
</evidence>
<keyword evidence="3 10" id="KW-0812">Transmembrane</keyword>
<keyword evidence="5 10" id="KW-0297">G-protein coupled receptor</keyword>
<sequence>MPVLTLNLSNATLEIEATGDEPRNEHLAQIEIALLSVIFLCSSALNFGLLLVLWKKRQQMSRMRVFVTHLCLADLVVAFFQVCPQLMWDITDRFIGPDLVCRLVKYLQVVGMFASTYMIVVMTVDRYQAICNPMVTFQRRRAHWNLPVCVAWLVSFVFSVPQLFIFSRVQIAPGVYDCWAEFIQPWGPKAYVTWTTLVIFLVPIVTVTVCQVRICRALQINLYLKTQQQKQQQQQQQQQGGDGGHPHPLSSRTSNVASVSKSRIKTVKMTVVIVLAYTVCWAPFFTVQLWSVWDADAPTETATFTILMLLASLNSVANPCIYLFFTVKSPKLLGTLLCMKHTDMKESLPEEATMVSSLYLSFKSHSDIR</sequence>
<dbReference type="PANTHER" id="PTHR24241">
    <property type="entry name" value="NEUROPEPTIDE RECEPTOR-RELATED G-PROTEIN COUPLED RECEPTOR"/>
    <property type="match status" value="1"/>
</dbReference>
<evidence type="ECO:0000256" key="10">
    <source>
        <dbReference type="RuleBase" id="RU046427"/>
    </source>
</evidence>
<keyword evidence="6 10" id="KW-0472">Membrane</keyword>
<protein>
    <submittedName>
        <fullName evidence="13">Oxytocin receptor-like</fullName>
    </submittedName>
</protein>
<feature type="transmembrane region" description="Helical" evidence="10">
    <location>
        <begin position="270"/>
        <end position="290"/>
    </location>
</feature>
<feature type="transmembrane region" description="Helical" evidence="10">
    <location>
        <begin position="107"/>
        <end position="124"/>
    </location>
</feature>
<dbReference type="SUPFAM" id="SSF81321">
    <property type="entry name" value="Family A G protein-coupled receptor-like"/>
    <property type="match status" value="1"/>
</dbReference>
<dbReference type="CDD" id="cd15388">
    <property type="entry name" value="7tmA_V2R"/>
    <property type="match status" value="1"/>
</dbReference>
<keyword evidence="9 10" id="KW-0807">Transducer</keyword>
<name>A0A672P2C9_SINGR</name>
<evidence type="ECO:0000256" key="5">
    <source>
        <dbReference type="ARBA" id="ARBA00023040"/>
    </source>
</evidence>
<organism evidence="13 14">
    <name type="scientific">Sinocyclocheilus grahami</name>
    <name type="common">Dianchi golden-line fish</name>
    <name type="synonym">Barbus grahami</name>
    <dbReference type="NCBI Taxonomy" id="75366"/>
    <lineage>
        <taxon>Eukaryota</taxon>
        <taxon>Metazoa</taxon>
        <taxon>Chordata</taxon>
        <taxon>Craniata</taxon>
        <taxon>Vertebrata</taxon>
        <taxon>Euteleostomi</taxon>
        <taxon>Actinopterygii</taxon>
        <taxon>Neopterygii</taxon>
        <taxon>Teleostei</taxon>
        <taxon>Ostariophysi</taxon>
        <taxon>Cypriniformes</taxon>
        <taxon>Cyprinidae</taxon>
        <taxon>Cyprininae</taxon>
        <taxon>Sinocyclocheilus</taxon>
    </lineage>
</organism>
<feature type="transmembrane region" description="Helical" evidence="10">
    <location>
        <begin position="32"/>
        <end position="54"/>
    </location>
</feature>
<dbReference type="PROSITE" id="PS50262">
    <property type="entry name" value="G_PROTEIN_RECEP_F1_2"/>
    <property type="match status" value="1"/>
</dbReference>
<evidence type="ECO:0000256" key="11">
    <source>
        <dbReference type="SAM" id="MobiDB-lite"/>
    </source>
</evidence>
<dbReference type="Proteomes" id="UP000472262">
    <property type="component" value="Unassembled WGS sequence"/>
</dbReference>
<feature type="transmembrane region" description="Helical" evidence="10">
    <location>
        <begin position="144"/>
        <end position="166"/>
    </location>
</feature>
<accession>A0A672P2C9</accession>
<dbReference type="OrthoDB" id="5987909at2759"/>
<dbReference type="Pfam" id="PF00001">
    <property type="entry name" value="7tm_1"/>
    <property type="match status" value="1"/>
</dbReference>
<comment type="subcellular location">
    <subcellularLocation>
        <location evidence="1 10">Cell membrane</location>
        <topology evidence="1 10">Multi-pass membrane protein</topology>
    </subcellularLocation>
</comment>
<dbReference type="GO" id="GO:0005000">
    <property type="term" value="F:vasopressin receptor activity"/>
    <property type="evidence" value="ECO:0007669"/>
    <property type="project" value="InterPro"/>
</dbReference>
<dbReference type="PRINTS" id="PR00237">
    <property type="entry name" value="GPCRRHODOPSN"/>
</dbReference>